<feature type="region of interest" description="Disordered" evidence="1">
    <location>
        <begin position="1"/>
        <end position="26"/>
    </location>
</feature>
<organism evidence="2 3">
    <name type="scientific">Clostridium scindens (strain ATCC 35704 / DSM 5676 / VPI 13733 / 19)</name>
    <dbReference type="NCBI Taxonomy" id="411468"/>
    <lineage>
        <taxon>Bacteria</taxon>
        <taxon>Bacillati</taxon>
        <taxon>Bacillota</taxon>
        <taxon>Clostridia</taxon>
        <taxon>Lachnospirales</taxon>
        <taxon>Lachnospiraceae</taxon>
    </lineage>
</organism>
<dbReference type="KEGG" id="csci:HDCHBGLK_01944"/>
<dbReference type="Pfam" id="PF20069">
    <property type="entry name" value="DUF6465"/>
    <property type="match status" value="1"/>
</dbReference>
<proteinExistence type="predicted"/>
<keyword evidence="3" id="KW-1185">Reference proteome</keyword>
<dbReference type="RefSeq" id="WP_009247790.1">
    <property type="nucleotide sequence ID" value="NZ_CP036170.1"/>
</dbReference>
<dbReference type="EMBL" id="CP036170">
    <property type="protein sequence ID" value="QBF74542.1"/>
    <property type="molecule type" value="Genomic_DNA"/>
</dbReference>
<dbReference type="GeneID" id="62696151"/>
<accession>A0A494WKF1</accession>
<feature type="compositionally biased region" description="Basic residues" evidence="1">
    <location>
        <begin position="1"/>
        <end position="14"/>
    </location>
</feature>
<evidence type="ECO:0000256" key="1">
    <source>
        <dbReference type="SAM" id="MobiDB-lite"/>
    </source>
</evidence>
<evidence type="ECO:0000313" key="2">
    <source>
        <dbReference type="EMBL" id="QBF74542.1"/>
    </source>
</evidence>
<dbReference type="InterPro" id="IPR046313">
    <property type="entry name" value="DUF6465"/>
</dbReference>
<dbReference type="Proteomes" id="UP000289664">
    <property type="component" value="Chromosome"/>
</dbReference>
<sequence length="95" mass="10970">MSKRIDKKRMKRQAKITSAPRDMQASAAKETENIDFYIQYQGQEYLEREIIERIKGKCKEEGTLTAGNEKLSVYLKPEEKKAYYTCDGGNGEIDL</sequence>
<protein>
    <submittedName>
        <fullName evidence="2">Uncharacterized protein</fullName>
    </submittedName>
</protein>
<reference evidence="2 3" key="1">
    <citation type="journal article" date="2019" name="Appl. Environ. Microbiol.">
        <title>Clostridium scindens ATCC 35704: integration of nutritional requirements, the complete genome sequence, and global transcriptional responses to bile acids.</title>
        <authorList>
            <person name="Devendran S."/>
            <person name="Shrestha R."/>
            <person name="Alves J.M.P."/>
            <person name="Wolf P.G."/>
            <person name="Ly L."/>
            <person name="Hernandez A.G."/>
            <person name="Mendez-Garcia C."/>
            <person name="Inboden A."/>
            <person name="Wiley J."/>
            <person name="Paul O."/>
            <person name="Allen A."/>
            <person name="Springer E."/>
            <person name="Wright C.L."/>
            <person name="Fields C.J."/>
            <person name="Daniel S.L."/>
            <person name="Ridlon J.M."/>
        </authorList>
    </citation>
    <scope>NUCLEOTIDE SEQUENCE [LARGE SCALE GENOMIC DNA]</scope>
    <source>
        <strain evidence="2 3">ATCC 35704</strain>
    </source>
</reference>
<dbReference type="AlphaFoldDB" id="A0A494WKF1"/>
<evidence type="ECO:0000313" key="3">
    <source>
        <dbReference type="Proteomes" id="UP000289664"/>
    </source>
</evidence>
<name>A0A494WKF1_CLOS5</name>
<dbReference type="OrthoDB" id="1711086at2"/>
<gene>
    <name evidence="2" type="ORF">HDCHBGLK_01944</name>
</gene>